<keyword evidence="2" id="KW-1185">Reference proteome</keyword>
<dbReference type="EMBL" id="JACAZI010000019">
    <property type="protein sequence ID" value="KAF7340424.1"/>
    <property type="molecule type" value="Genomic_DNA"/>
</dbReference>
<protein>
    <submittedName>
        <fullName evidence="1">Uncharacterized protein</fullName>
    </submittedName>
</protein>
<evidence type="ECO:0000313" key="1">
    <source>
        <dbReference type="EMBL" id="KAF7340424.1"/>
    </source>
</evidence>
<proteinExistence type="predicted"/>
<dbReference type="Proteomes" id="UP000620124">
    <property type="component" value="Unassembled WGS sequence"/>
</dbReference>
<dbReference type="OrthoDB" id="2956939at2759"/>
<reference evidence="1" key="1">
    <citation type="submission" date="2020-05" db="EMBL/GenBank/DDBJ databases">
        <title>Mycena genomes resolve the evolution of fungal bioluminescence.</title>
        <authorList>
            <person name="Tsai I.J."/>
        </authorList>
    </citation>
    <scope>NUCLEOTIDE SEQUENCE</scope>
    <source>
        <strain evidence="1">CCC161011</strain>
    </source>
</reference>
<name>A0A8H6XGS3_9AGAR</name>
<organism evidence="1 2">
    <name type="scientific">Mycena venus</name>
    <dbReference type="NCBI Taxonomy" id="2733690"/>
    <lineage>
        <taxon>Eukaryota</taxon>
        <taxon>Fungi</taxon>
        <taxon>Dikarya</taxon>
        <taxon>Basidiomycota</taxon>
        <taxon>Agaricomycotina</taxon>
        <taxon>Agaricomycetes</taxon>
        <taxon>Agaricomycetidae</taxon>
        <taxon>Agaricales</taxon>
        <taxon>Marasmiineae</taxon>
        <taxon>Mycenaceae</taxon>
        <taxon>Mycena</taxon>
    </lineage>
</organism>
<evidence type="ECO:0000313" key="2">
    <source>
        <dbReference type="Proteomes" id="UP000620124"/>
    </source>
</evidence>
<accession>A0A8H6XGS3</accession>
<gene>
    <name evidence="1" type="ORF">MVEN_01962500</name>
</gene>
<sequence length="549" mass="61355">MMREWTTWLSDRSADQPPLGFAAMPPTALLSATGGRRILRSSPSMSSLASSLSSLSLYTTTSSKTQWGPGALTGRAILALGKAAIRGAELVVIVKRMAIIRDHLPYSDERPEGGDTSESFMDRIFDDLLELSRPELYPDGIRIAAMELILAQIASGHTSYLYNCLSKWLLDDLIVLLAEIISVSMFCECGFMEPRLANAYLSALPEDRHPLVPCIVFIADLARQNETTFEAALLSKFLDVVLLTASRKDTTLDHGFELENQSLARAFALLSSPPLELQEFWNMALEQYWPFDYPPSLEDVVRHISSTSPTTWCILEAHFLQHEAPNMLRLVTPAKHRLDNGRSAADAAYPQLKDFNLSSVNLPIRMQDVLDSGLAASCALWHLIRCVALGGDVHGLMAEHLSSLSHKHKTSMFSRIIYWLIPNTREARSKEMRDLCTLVGGRPRLNNVLTHFLLDLGHSNEWSKYAVIDAVIVLIVPLLIPEMKSWAVHEDLFRRSHFFPSLRLRPSYSKETLRLFSIIRENMLASVIGEPGSQSSQQIADVLEPLFNG</sequence>
<comment type="caution">
    <text evidence="1">The sequence shown here is derived from an EMBL/GenBank/DDBJ whole genome shotgun (WGS) entry which is preliminary data.</text>
</comment>
<dbReference type="AlphaFoldDB" id="A0A8H6XGS3"/>